<feature type="region of interest" description="Disordered" evidence="1">
    <location>
        <begin position="97"/>
        <end position="138"/>
    </location>
</feature>
<dbReference type="InterPro" id="IPR003428">
    <property type="entry name" value="MAM33"/>
</dbReference>
<dbReference type="Proteomes" id="UP000419144">
    <property type="component" value="Unassembled WGS sequence"/>
</dbReference>
<feature type="region of interest" description="Disordered" evidence="1">
    <location>
        <begin position="258"/>
        <end position="306"/>
    </location>
</feature>
<evidence type="ECO:0000256" key="1">
    <source>
        <dbReference type="SAM" id="MobiDB-lite"/>
    </source>
</evidence>
<dbReference type="FunFam" id="3.10.280.10:FF:000018">
    <property type="entry name" value="Hypothetical_protein_-_conserved"/>
    <property type="match status" value="1"/>
</dbReference>
<organism evidence="2 3">
    <name type="scientific">Leishmania tarentolae</name>
    <name type="common">Sauroleishmania tarentolae</name>
    <dbReference type="NCBI Taxonomy" id="5689"/>
    <lineage>
        <taxon>Eukaryota</taxon>
        <taxon>Discoba</taxon>
        <taxon>Euglenozoa</taxon>
        <taxon>Kinetoplastea</taxon>
        <taxon>Metakinetoplastina</taxon>
        <taxon>Trypanosomatida</taxon>
        <taxon>Trypanosomatidae</taxon>
        <taxon>Leishmaniinae</taxon>
        <taxon>Leishmania</taxon>
        <taxon>lizard Leishmania</taxon>
    </lineage>
</organism>
<dbReference type="SUPFAM" id="SSF54529">
    <property type="entry name" value="Mitochondrial glycoprotein MAM33-like"/>
    <property type="match status" value="1"/>
</dbReference>
<dbReference type="VEuPathDB" id="TriTrypDB:LtaPh_1310700"/>
<dbReference type="PANTHER" id="PTHR10826">
    <property type="entry name" value="COMPLEMENT COMPONENT 1"/>
    <property type="match status" value="1"/>
</dbReference>
<feature type="region of interest" description="Disordered" evidence="1">
    <location>
        <begin position="320"/>
        <end position="349"/>
    </location>
</feature>
<dbReference type="InterPro" id="IPR036561">
    <property type="entry name" value="MAM33_sf"/>
</dbReference>
<keyword evidence="3" id="KW-1185">Reference proteome</keyword>
<dbReference type="EMBL" id="BLBS01000017">
    <property type="protein sequence ID" value="GET86967.1"/>
    <property type="molecule type" value="Genomic_DNA"/>
</dbReference>
<sequence length="616" mass="67296">MQRAAVVQCCSCADVSVTSRLRLAWCAHRAVLGHRRLQAVDLCDTARTTSPPPSALQCRRYGTKDVIGSVSRWAMAFKVQISAITVATRCCSSGLRDGEGWRGCSSSDSSQAGRILGDVAERRSDMKDGGEAADEPDTEAWDGVELLPGQGAGCDGASSSSNAFSSSASPEALPPTLDPTTASERAALHQRRRLFAQCIELADVVQEELRAEVARDMKDGVAAVPPLAPSGWRVLHTTGSSYFTMSRLKKGCYVDSRAGGRRADDDGDSPLAASDTAPRYRSVHDLVTNGGRPPRSANRDDASTDRREMWVLHRGRYTAVSDGQAAPQGNSPKEEEGDSHQRGGGRRRDAVRYARSDTHITLFAPFRSLDLTLYHPRVGICEWACFDVLIRKERPKAATAASLRSCALPTAVLEGQQEVWDEGRCMFVRLACANGELRVRSLQFVSHKLARALEEHAVFGKGDPLYLEMLRRRPIDVSFHRPSQRRGGSSLGRKTQTSTVTASSPVNIFDAPEPTPATPASAAPRAASSFNSAHVLTSQFDRSAEYARTFAYNGPYITELSKELREALSEYIMVEMGITNEVAEYVCQLQFFLEQEEYIGWLAQWGQLAGTLKQTL</sequence>
<feature type="region of interest" description="Disordered" evidence="1">
    <location>
        <begin position="152"/>
        <end position="179"/>
    </location>
</feature>
<feature type="compositionally biased region" description="Basic and acidic residues" evidence="1">
    <location>
        <begin position="332"/>
        <end position="349"/>
    </location>
</feature>
<feature type="compositionally biased region" description="Basic and acidic residues" evidence="1">
    <location>
        <begin position="119"/>
        <end position="130"/>
    </location>
</feature>
<comment type="caution">
    <text evidence="2">The sequence shown here is derived from an EMBL/GenBank/DDBJ whole genome shotgun (WGS) entry which is preliminary data.</text>
</comment>
<dbReference type="Gene3D" id="3.10.280.10">
    <property type="entry name" value="Mitochondrial glycoprotein"/>
    <property type="match status" value="1"/>
</dbReference>
<proteinExistence type="predicted"/>
<evidence type="ECO:0000313" key="2">
    <source>
        <dbReference type="EMBL" id="GET86967.1"/>
    </source>
</evidence>
<feature type="compositionally biased region" description="Basic and acidic residues" evidence="1">
    <location>
        <begin position="297"/>
        <end position="306"/>
    </location>
</feature>
<feature type="region of interest" description="Disordered" evidence="1">
    <location>
        <begin position="478"/>
        <end position="523"/>
    </location>
</feature>
<dbReference type="Pfam" id="PF02330">
    <property type="entry name" value="MAM33"/>
    <property type="match status" value="1"/>
</dbReference>
<dbReference type="PANTHER" id="PTHR10826:SF8">
    <property type="entry name" value="MITOCHONDRIAL GLYCOPROTEIN"/>
    <property type="match status" value="1"/>
</dbReference>
<feature type="compositionally biased region" description="Polar residues" evidence="1">
    <location>
        <begin position="492"/>
        <end position="506"/>
    </location>
</feature>
<gene>
    <name evidence="2" type="ORF">LtaPh_1310700</name>
</gene>
<protein>
    <submittedName>
        <fullName evidence="2">Uncharacterized protein</fullName>
    </submittedName>
</protein>
<dbReference type="AlphaFoldDB" id="A0A640KGW1"/>
<feature type="compositionally biased region" description="Low complexity" evidence="1">
    <location>
        <begin position="157"/>
        <end position="169"/>
    </location>
</feature>
<dbReference type="GO" id="GO:0005759">
    <property type="term" value="C:mitochondrial matrix"/>
    <property type="evidence" value="ECO:0007669"/>
    <property type="project" value="InterPro"/>
</dbReference>
<reference evidence="2" key="1">
    <citation type="submission" date="2019-11" db="EMBL/GenBank/DDBJ databases">
        <title>Leishmania tarentolae CDS.</title>
        <authorList>
            <person name="Goto Y."/>
            <person name="Yamagishi J."/>
        </authorList>
    </citation>
    <scope>NUCLEOTIDE SEQUENCE [LARGE SCALE GENOMIC DNA]</scope>
    <source>
        <strain evidence="2">Parrot Tar II</strain>
    </source>
</reference>
<dbReference type="OrthoDB" id="278212at2759"/>
<accession>A0A640KGW1</accession>
<evidence type="ECO:0000313" key="3">
    <source>
        <dbReference type="Proteomes" id="UP000419144"/>
    </source>
</evidence>
<name>A0A640KGW1_LEITA</name>